<dbReference type="InterPro" id="IPR036086">
    <property type="entry name" value="ParB/Sulfiredoxin_sf"/>
</dbReference>
<keyword evidence="1" id="KW-0489">Methyltransferase</keyword>
<reference evidence="4" key="1">
    <citation type="journal article" date="2015" name="Nature">
        <title>Complex archaea that bridge the gap between prokaryotes and eukaryotes.</title>
        <authorList>
            <person name="Spang A."/>
            <person name="Saw J.H."/>
            <person name="Jorgensen S.L."/>
            <person name="Zaremba-Niedzwiedzka K."/>
            <person name="Martijn J."/>
            <person name="Lind A.E."/>
            <person name="van Eijk R."/>
            <person name="Schleper C."/>
            <person name="Guy L."/>
            <person name="Ettema T.J."/>
        </authorList>
    </citation>
    <scope>NUCLEOTIDE SEQUENCE</scope>
</reference>
<dbReference type="Gene3D" id="3.90.1530.10">
    <property type="entry name" value="Conserved hypothetical protein from pyrococcus furiosus pfu- 392566-001, ParB domain"/>
    <property type="match status" value="1"/>
</dbReference>
<comment type="caution">
    <text evidence="4">The sequence shown here is derived from an EMBL/GenBank/DDBJ whole genome shotgun (WGS) entry which is preliminary data.</text>
</comment>
<organism evidence="4">
    <name type="scientific">marine sediment metagenome</name>
    <dbReference type="NCBI Taxonomy" id="412755"/>
    <lineage>
        <taxon>unclassified sequences</taxon>
        <taxon>metagenomes</taxon>
        <taxon>ecological metagenomes</taxon>
    </lineage>
</organism>
<evidence type="ECO:0000313" key="4">
    <source>
        <dbReference type="EMBL" id="KKN10509.1"/>
    </source>
</evidence>
<dbReference type="AlphaFoldDB" id="A0A0F9MXW0"/>
<accession>A0A0F9MXW0</accession>
<dbReference type="InterPro" id="IPR029063">
    <property type="entry name" value="SAM-dependent_MTases_sf"/>
</dbReference>
<dbReference type="EMBL" id="LAZR01004238">
    <property type="protein sequence ID" value="KKN10509.1"/>
    <property type="molecule type" value="Genomic_DNA"/>
</dbReference>
<dbReference type="InterPro" id="IPR002941">
    <property type="entry name" value="DNA_methylase_N4/N6"/>
</dbReference>
<dbReference type="PRINTS" id="PR00508">
    <property type="entry name" value="S21N4MTFRASE"/>
</dbReference>
<evidence type="ECO:0000259" key="3">
    <source>
        <dbReference type="SMART" id="SM00470"/>
    </source>
</evidence>
<dbReference type="Gene3D" id="3.40.50.150">
    <property type="entry name" value="Vaccinia Virus protein VP39"/>
    <property type="match status" value="1"/>
</dbReference>
<dbReference type="SMART" id="SM00470">
    <property type="entry name" value="ParB"/>
    <property type="match status" value="1"/>
</dbReference>
<dbReference type="InterPro" id="IPR003115">
    <property type="entry name" value="ParB_N"/>
</dbReference>
<name>A0A0F9MXW0_9ZZZZ</name>
<dbReference type="SUPFAM" id="SSF53335">
    <property type="entry name" value="S-adenosyl-L-methionine-dependent methyltransferases"/>
    <property type="match status" value="1"/>
</dbReference>
<dbReference type="Pfam" id="PF01555">
    <property type="entry name" value="N6_N4_Mtase"/>
    <property type="match status" value="1"/>
</dbReference>
<proteinExistence type="predicted"/>
<dbReference type="PIRSF" id="PIRSF036758">
    <property type="entry name" value="Aden_M_ParB"/>
    <property type="match status" value="1"/>
</dbReference>
<dbReference type="CDD" id="cd16401">
    <property type="entry name" value="ParB_N_like_MT"/>
    <property type="match status" value="1"/>
</dbReference>
<dbReference type="InterPro" id="IPR001091">
    <property type="entry name" value="RM_Methyltransferase"/>
</dbReference>
<evidence type="ECO:0000256" key="1">
    <source>
        <dbReference type="ARBA" id="ARBA00022603"/>
    </source>
</evidence>
<dbReference type="GO" id="GO:0003677">
    <property type="term" value="F:DNA binding"/>
    <property type="evidence" value="ECO:0007669"/>
    <property type="project" value="InterPro"/>
</dbReference>
<keyword evidence="2" id="KW-0808">Transferase</keyword>
<feature type="domain" description="ParB-like N-terminal" evidence="3">
    <location>
        <begin position="6"/>
        <end position="96"/>
    </location>
</feature>
<sequence length="385" mass="43133">MEATVKRIPVSEIRPSEYNPRVDLKPGDPEYEKIKKSILEFGLVETLVVNKHNNRLIGGHQRLKVIKELGWKTVSVSLVDIKSLPKEKALNIALNKIQGDWNLGSLATILSELDGIDLDLTGFDGKEVAKILKDVKLYPDSTIDNVPGLPVKTTTRLGDLFQLGRHRLLCGDSTKIKTVKRLIGERTVDMALTDPPYGVKIVNREGTIGRTNVAKAGVYSKILGDETTKTARACYDISTALKIQTIILWGGNYYTKFCPPGPGWIVWDKRGDMESNHFADCEMAWTNQNRAARIYRQLWSGMIKEGESDKRVHPTQKPVALSEWCFDNYGEPRIVLDLFGGSGSTLIAAENSGRQCLMMELDPRYCDVIVKRFEKVSGKKAKRIK</sequence>
<gene>
    <name evidence="4" type="ORF">LCGC14_1035940</name>
</gene>
<dbReference type="GO" id="GO:0008170">
    <property type="term" value="F:N-methyltransferase activity"/>
    <property type="evidence" value="ECO:0007669"/>
    <property type="project" value="InterPro"/>
</dbReference>
<dbReference type="SUPFAM" id="SSF110849">
    <property type="entry name" value="ParB/Sulfiredoxin"/>
    <property type="match status" value="1"/>
</dbReference>
<dbReference type="InterPro" id="IPR015840">
    <property type="entry name" value="DNA_MeTrfase_ParB"/>
</dbReference>
<protein>
    <recommendedName>
        <fullName evidence="3">ParB-like N-terminal domain-containing protein</fullName>
    </recommendedName>
</protein>
<evidence type="ECO:0000256" key="2">
    <source>
        <dbReference type="ARBA" id="ARBA00022679"/>
    </source>
</evidence>
<dbReference type="GO" id="GO:0032259">
    <property type="term" value="P:methylation"/>
    <property type="evidence" value="ECO:0007669"/>
    <property type="project" value="UniProtKB-KW"/>
</dbReference>
<dbReference type="Pfam" id="PF02195">
    <property type="entry name" value="ParB_N"/>
    <property type="match status" value="1"/>
</dbReference>